<evidence type="ECO:0000313" key="2">
    <source>
        <dbReference type="Proteomes" id="UP000001685"/>
    </source>
</evidence>
<dbReference type="EMBL" id="AP009493">
    <property type="protein sequence ID" value="BAG20087.1"/>
    <property type="molecule type" value="Genomic_DNA"/>
</dbReference>
<name>B1VL59_STRGG</name>
<sequence length="145" mass="15520">MTAAHATTWSEAPIARALVAITGADVPGRGLIVSEFLSGMGEVLPAGDEEFLLAAVQGMGDTPRPDGSVVEIVTGCAQPGILKVGMNVRHTAGVLTTETRILATDERTRRRFLPYWLFIRFGSGLTRTSMLRAIRARVLREADAA</sequence>
<gene>
    <name evidence="1" type="ordered locus">SGR_3258</name>
</gene>
<protein>
    <submittedName>
        <fullName evidence="1">Uncharacterized protein</fullName>
    </submittedName>
</protein>
<evidence type="ECO:0000313" key="1">
    <source>
        <dbReference type="EMBL" id="BAG20087.1"/>
    </source>
</evidence>
<dbReference type="HOGENOM" id="CLU_1785797_0_0_11"/>
<dbReference type="eggNOG" id="ENOG5030KUP">
    <property type="taxonomic scope" value="Bacteria"/>
</dbReference>
<reference evidence="2" key="1">
    <citation type="journal article" date="2008" name="J. Bacteriol.">
        <title>Genome sequence of the streptomycin-producing microorganism Streptomyces griseus IFO 13350.</title>
        <authorList>
            <person name="Ohnishi Y."/>
            <person name="Ishikawa J."/>
            <person name="Hara H."/>
            <person name="Suzuki H."/>
            <person name="Ikenoya M."/>
            <person name="Ikeda H."/>
            <person name="Yamashita A."/>
            <person name="Hattori M."/>
            <person name="Horinouchi S."/>
        </authorList>
    </citation>
    <scope>NUCLEOTIDE SEQUENCE [LARGE SCALE GENOMIC DNA]</scope>
    <source>
        <strain evidence="2">JCM 4626 / NBRC 13350</strain>
    </source>
</reference>
<organism evidence="1 2">
    <name type="scientific">Streptomyces griseus subsp. griseus (strain JCM 4626 / CBS 651.72 / NBRC 13350 / KCC S-0626 / ISP 5235)</name>
    <dbReference type="NCBI Taxonomy" id="455632"/>
    <lineage>
        <taxon>Bacteria</taxon>
        <taxon>Bacillati</taxon>
        <taxon>Actinomycetota</taxon>
        <taxon>Actinomycetes</taxon>
        <taxon>Kitasatosporales</taxon>
        <taxon>Streptomycetaceae</taxon>
        <taxon>Streptomyces</taxon>
    </lineage>
</organism>
<dbReference type="Proteomes" id="UP000001685">
    <property type="component" value="Chromosome"/>
</dbReference>
<proteinExistence type="predicted"/>
<dbReference type="KEGG" id="sgr:SGR_3258"/>
<dbReference type="AlphaFoldDB" id="B1VL59"/>
<accession>B1VL59</accession>